<dbReference type="GO" id="GO:0005634">
    <property type="term" value="C:nucleus"/>
    <property type="evidence" value="ECO:0007669"/>
    <property type="project" value="UniProtKB-SubCell"/>
</dbReference>
<evidence type="ECO:0000256" key="5">
    <source>
        <dbReference type="ARBA" id="ARBA00012388"/>
    </source>
</evidence>
<feature type="domain" description="Poly(A) polymerase RNA-binding" evidence="15">
    <location>
        <begin position="898"/>
        <end position="954"/>
    </location>
</feature>
<dbReference type="SUPFAM" id="SSF55003">
    <property type="entry name" value="PAP/Archaeal CCA-adding enzyme, C-terminal domain"/>
    <property type="match status" value="2"/>
</dbReference>
<dbReference type="GO" id="GO:0003723">
    <property type="term" value="F:RNA binding"/>
    <property type="evidence" value="ECO:0007669"/>
    <property type="project" value="InterPro"/>
</dbReference>
<evidence type="ECO:0000256" key="11">
    <source>
        <dbReference type="ARBA" id="ARBA00022842"/>
    </source>
</evidence>
<feature type="domain" description="Poly(A) polymerase nucleotidyltransferase" evidence="17">
    <location>
        <begin position="557"/>
        <end position="741"/>
    </location>
</feature>
<dbReference type="SUPFAM" id="SSF81631">
    <property type="entry name" value="PAP/OAS1 substrate-binding domain"/>
    <property type="match status" value="2"/>
</dbReference>
<keyword evidence="9" id="KW-0547">Nucleotide-binding</keyword>
<keyword evidence="8" id="KW-0479">Metal-binding</keyword>
<dbReference type="GO" id="GO:0005524">
    <property type="term" value="F:ATP binding"/>
    <property type="evidence" value="ECO:0007669"/>
    <property type="project" value="UniProtKB-KW"/>
</dbReference>
<dbReference type="Pfam" id="PF04926">
    <property type="entry name" value="PAP_RNA-bind"/>
    <property type="match status" value="3"/>
</dbReference>
<accession>A0AA39LUP4</accession>
<evidence type="ECO:0000313" key="19">
    <source>
        <dbReference type="Proteomes" id="UP001175271"/>
    </source>
</evidence>
<evidence type="ECO:0000256" key="13">
    <source>
        <dbReference type="ARBA" id="ARBA00048830"/>
    </source>
</evidence>
<dbReference type="AlphaFoldDB" id="A0AA39LUP4"/>
<dbReference type="InterPro" id="IPR007010">
    <property type="entry name" value="PolA_pol_RNA-bd_dom"/>
</dbReference>
<reference evidence="18" key="1">
    <citation type="submission" date="2023-06" db="EMBL/GenBank/DDBJ databases">
        <title>Genomic analysis of the entomopathogenic nematode Steinernema hermaphroditum.</title>
        <authorList>
            <person name="Schwarz E.M."/>
            <person name="Heppert J.K."/>
            <person name="Baniya A."/>
            <person name="Schwartz H.T."/>
            <person name="Tan C.-H."/>
            <person name="Antoshechkin I."/>
            <person name="Sternberg P.W."/>
            <person name="Goodrich-Blair H."/>
            <person name="Dillman A.R."/>
        </authorList>
    </citation>
    <scope>NUCLEOTIDE SEQUENCE</scope>
    <source>
        <strain evidence="18">PS9179</strain>
        <tissue evidence="18">Whole animal</tissue>
    </source>
</reference>
<proteinExistence type="inferred from homology"/>
<dbReference type="GO" id="GO:0006397">
    <property type="term" value="P:mRNA processing"/>
    <property type="evidence" value="ECO:0007669"/>
    <property type="project" value="UniProtKB-KW"/>
</dbReference>
<evidence type="ECO:0000256" key="8">
    <source>
        <dbReference type="ARBA" id="ARBA00022723"/>
    </source>
</evidence>
<feature type="domain" description="Poly(A) polymerase RNA-binding" evidence="15">
    <location>
        <begin position="361"/>
        <end position="417"/>
    </location>
</feature>
<dbReference type="Gene3D" id="3.30.460.10">
    <property type="entry name" value="Beta Polymerase, domain 2"/>
    <property type="match status" value="2"/>
</dbReference>
<comment type="catalytic activity">
    <reaction evidence="13">
        <text>RNA(n) + ATP = RNA(n)-3'-adenine ribonucleotide + diphosphate</text>
        <dbReference type="Rhea" id="RHEA:11332"/>
        <dbReference type="Rhea" id="RHEA-COMP:14527"/>
        <dbReference type="Rhea" id="RHEA-COMP:17347"/>
        <dbReference type="ChEBI" id="CHEBI:30616"/>
        <dbReference type="ChEBI" id="CHEBI:33019"/>
        <dbReference type="ChEBI" id="CHEBI:140395"/>
        <dbReference type="ChEBI" id="CHEBI:173115"/>
        <dbReference type="EC" id="2.7.7.19"/>
    </reaction>
</comment>
<feature type="domain" description="Poly(A) polymerase central" evidence="16">
    <location>
        <begin position="208"/>
        <end position="359"/>
    </location>
</feature>
<dbReference type="SUPFAM" id="SSF81301">
    <property type="entry name" value="Nucleotidyltransferase"/>
    <property type="match status" value="2"/>
</dbReference>
<dbReference type="FunFam" id="3.30.460.10:FF:000002">
    <property type="entry name" value="Poly(A) polymerase alpha, putative"/>
    <property type="match status" value="1"/>
</dbReference>
<dbReference type="EC" id="2.7.7.19" evidence="5"/>
<feature type="domain" description="Poly(A) polymerase central" evidence="16">
    <location>
        <begin position="747"/>
        <end position="896"/>
    </location>
</feature>
<evidence type="ECO:0000259" key="17">
    <source>
        <dbReference type="Pfam" id="PF20750"/>
    </source>
</evidence>
<dbReference type="InterPro" id="IPR043519">
    <property type="entry name" value="NT_sf"/>
</dbReference>
<dbReference type="Gene3D" id="1.10.1410.10">
    <property type="match status" value="2"/>
</dbReference>
<evidence type="ECO:0000256" key="12">
    <source>
        <dbReference type="ARBA" id="ARBA00023242"/>
    </source>
</evidence>
<comment type="similarity">
    <text evidence="4">Belongs to the poly(A) polymerase family.</text>
</comment>
<evidence type="ECO:0000256" key="10">
    <source>
        <dbReference type="ARBA" id="ARBA00022840"/>
    </source>
</evidence>
<dbReference type="PANTHER" id="PTHR10682">
    <property type="entry name" value="POLY A POLYMERASE"/>
    <property type="match status" value="1"/>
</dbReference>
<dbReference type="InterPro" id="IPR007012">
    <property type="entry name" value="PolA_pol_cen_dom"/>
</dbReference>
<dbReference type="Pfam" id="PF20750">
    <property type="entry name" value="PAP_NTPase"/>
    <property type="match status" value="2"/>
</dbReference>
<keyword evidence="10" id="KW-0067">ATP-binding</keyword>
<dbReference type="Gene3D" id="3.30.70.590">
    <property type="entry name" value="Poly(A) polymerase predicted RNA binding domain"/>
    <property type="match status" value="2"/>
</dbReference>
<dbReference type="Pfam" id="PF04928">
    <property type="entry name" value="PAP_central"/>
    <property type="match status" value="2"/>
</dbReference>
<dbReference type="PANTHER" id="PTHR10682:SF10">
    <property type="entry name" value="POLYNUCLEOTIDE ADENYLYLTRANSFERASE"/>
    <property type="match status" value="1"/>
</dbReference>
<keyword evidence="12" id="KW-0539">Nucleus</keyword>
<feature type="compositionally biased region" description="Basic and acidic residues" evidence="14">
    <location>
        <begin position="504"/>
        <end position="518"/>
    </location>
</feature>
<evidence type="ECO:0000256" key="6">
    <source>
        <dbReference type="ARBA" id="ARBA00022664"/>
    </source>
</evidence>
<feature type="domain" description="Poly(A) polymerase nucleotidyltransferase" evidence="17">
    <location>
        <begin position="11"/>
        <end position="203"/>
    </location>
</feature>
<evidence type="ECO:0000259" key="15">
    <source>
        <dbReference type="Pfam" id="PF04926"/>
    </source>
</evidence>
<comment type="cofactor">
    <cofactor evidence="1">
        <name>Mn(2+)</name>
        <dbReference type="ChEBI" id="CHEBI:29035"/>
    </cofactor>
</comment>
<dbReference type="GO" id="GO:1990817">
    <property type="term" value="F:poly(A) RNA polymerase activity"/>
    <property type="evidence" value="ECO:0007669"/>
    <property type="project" value="UniProtKB-EC"/>
</dbReference>
<dbReference type="CDD" id="cd05402">
    <property type="entry name" value="NT_PAP_TUTase"/>
    <property type="match status" value="2"/>
</dbReference>
<evidence type="ECO:0000256" key="7">
    <source>
        <dbReference type="ARBA" id="ARBA00022679"/>
    </source>
</evidence>
<comment type="cofactor">
    <cofactor evidence="2">
        <name>Mg(2+)</name>
        <dbReference type="ChEBI" id="CHEBI:18420"/>
    </cofactor>
</comment>
<evidence type="ECO:0000256" key="3">
    <source>
        <dbReference type="ARBA" id="ARBA00004123"/>
    </source>
</evidence>
<evidence type="ECO:0000259" key="16">
    <source>
        <dbReference type="Pfam" id="PF04928"/>
    </source>
</evidence>
<dbReference type="FunFam" id="1.10.1410.10:FF:000001">
    <property type="entry name" value="Putative poly(A) polymerase gamma"/>
    <property type="match status" value="2"/>
</dbReference>
<dbReference type="FunFam" id="3.30.460.10:FF:000027">
    <property type="entry name" value="Poly(A) polymerase PAP"/>
    <property type="match status" value="1"/>
</dbReference>
<evidence type="ECO:0000256" key="1">
    <source>
        <dbReference type="ARBA" id="ARBA00001936"/>
    </source>
</evidence>
<dbReference type="Proteomes" id="UP001175271">
    <property type="component" value="Unassembled WGS sequence"/>
</dbReference>
<keyword evidence="11" id="KW-0460">Magnesium</keyword>
<keyword evidence="6" id="KW-0507">mRNA processing</keyword>
<evidence type="ECO:0000256" key="4">
    <source>
        <dbReference type="ARBA" id="ARBA00010912"/>
    </source>
</evidence>
<evidence type="ECO:0000256" key="14">
    <source>
        <dbReference type="SAM" id="MobiDB-lite"/>
    </source>
</evidence>
<evidence type="ECO:0000313" key="18">
    <source>
        <dbReference type="EMBL" id="KAK0410851.1"/>
    </source>
</evidence>
<feature type="domain" description="Poly(A) polymerase RNA-binding" evidence="15">
    <location>
        <begin position="427"/>
        <end position="500"/>
    </location>
</feature>
<sequence length="1056" mass="121626">MSFGSSVPYLGVSQPISEQLPLEADILETERLVSTLHSFNFFEPDEELQKRMEVLRQINSMVKEWIVAVTEAKLGADCGFNPGGKLFTFGSYRLGVHTRGADIDSLCVAPRHVDRSDFFGSFYDMLKRDSNVSDLHSVEEAFVPVIKLKYRDIELDVLFARLAAKQIPDDQQLNDDEILRNLDEKSVRSLNGCRVADEILRLVPNGETFKVTLRAVKLWAKNHGIYSNVLGFLGGVSWAILVARTCQLYPNASPSRLLQKFFLVFQNWNWPHPVILRDNDSERRPNIPSLETLVWDPRTSNSDRYHLMPIITPAYPEQNSTFNVTKSTRQVMTAEFEEGLKISTEVFDGKAGWDKLFEEVNFFSRYRHFIALVCLAKTKEDHLVYCGLVESKIRFLVAAFERNPAVNMVHVNPKQFEPLRPLQVPTDHEDCTVTVWFIGLDLNKQLKKNIDLAKEIQLFGDNVYRATQMNPKMYNDDMKVHPSYVRKSDLEKWLPMETLEKGRKVVAKKPERKSEGRNNRKRKLSDANEEVVAKKTLEPFKESSLWDDIKNAMSSHSEMDTKLSKDLLATLESLTPSEDKMTLKRRQNALRELEQLISEWVVQLNAEKNGAEAVSCSGGRLLTCGSYRLGVQDRGSDIDCLCVVPRFVTREDFFDSFFEILRASTRAADVNRIPEAFVPVIKLKFRGFEIDLLFAQVDLLDLPSGAELEERLMDDALIFNLDMKSVRSLNSLRTSCEIRRLLPNEENFRVTLKAVKLWAKRHSIYSNALGFLGGISWTILVARVCQMHPEASPPRLLDAVFRLMTTWKWPEPILLKEASTTSKCRRLDKFVWNPQANQRDQMHLMPIVTPAYPEQNSAVNVSIFHLKVMLRESFEALEMTKEIVERKAPWSRLFEEVNFFSRYKYFVMIGCTAKTREEHNAFSSLVEAKIRVLMGALMESEQFLLAHVSPQKFDPLRKSWNRFSKNWFIGLEPLRGKKDVSIGDQLLYFNNEVFFWAQKMPCFNQLMALNFEFIPARDLGRLTSAEELKKGRPATRKRKYRGETAISKRHHMEVCA</sequence>
<comment type="caution">
    <text evidence="18">The sequence shown here is derived from an EMBL/GenBank/DDBJ whole genome shotgun (WGS) entry which is preliminary data.</text>
</comment>
<comment type="subcellular location">
    <subcellularLocation>
        <location evidence="3">Nucleus</location>
    </subcellularLocation>
</comment>
<dbReference type="InterPro" id="IPR011068">
    <property type="entry name" value="NuclTrfase_I-like_C"/>
</dbReference>
<evidence type="ECO:0000256" key="2">
    <source>
        <dbReference type="ARBA" id="ARBA00001946"/>
    </source>
</evidence>
<dbReference type="GO" id="GO:0046872">
    <property type="term" value="F:metal ion binding"/>
    <property type="evidence" value="ECO:0007669"/>
    <property type="project" value="UniProtKB-KW"/>
</dbReference>
<evidence type="ECO:0000256" key="9">
    <source>
        <dbReference type="ARBA" id="ARBA00022741"/>
    </source>
</evidence>
<name>A0AA39LUP4_9BILA</name>
<keyword evidence="7" id="KW-0808">Transferase</keyword>
<gene>
    <name evidence="18" type="ORF">QR680_005362</name>
</gene>
<keyword evidence="19" id="KW-1185">Reference proteome</keyword>
<protein>
    <recommendedName>
        <fullName evidence="5">polynucleotide adenylyltransferase</fullName>
        <ecNumber evidence="5">2.7.7.19</ecNumber>
    </recommendedName>
</protein>
<dbReference type="EMBL" id="JAUCMV010000003">
    <property type="protein sequence ID" value="KAK0410851.1"/>
    <property type="molecule type" value="Genomic_DNA"/>
</dbReference>
<dbReference type="GO" id="GO:0031123">
    <property type="term" value="P:RNA 3'-end processing"/>
    <property type="evidence" value="ECO:0007669"/>
    <property type="project" value="InterPro"/>
</dbReference>
<organism evidence="18 19">
    <name type="scientific">Steinernema hermaphroditum</name>
    <dbReference type="NCBI Taxonomy" id="289476"/>
    <lineage>
        <taxon>Eukaryota</taxon>
        <taxon>Metazoa</taxon>
        <taxon>Ecdysozoa</taxon>
        <taxon>Nematoda</taxon>
        <taxon>Chromadorea</taxon>
        <taxon>Rhabditida</taxon>
        <taxon>Tylenchina</taxon>
        <taxon>Panagrolaimomorpha</taxon>
        <taxon>Strongyloidoidea</taxon>
        <taxon>Steinernematidae</taxon>
        <taxon>Steinernema</taxon>
    </lineage>
</organism>
<feature type="region of interest" description="Disordered" evidence="14">
    <location>
        <begin position="504"/>
        <end position="529"/>
    </location>
</feature>
<dbReference type="InterPro" id="IPR048840">
    <property type="entry name" value="PolA_pol_NTPase"/>
</dbReference>